<keyword evidence="4" id="KW-1185">Reference proteome</keyword>
<dbReference type="GO" id="GO:0016787">
    <property type="term" value="F:hydrolase activity"/>
    <property type="evidence" value="ECO:0007669"/>
    <property type="project" value="UniProtKB-KW"/>
</dbReference>
<feature type="chain" id="PRO_5003091533" evidence="1">
    <location>
        <begin position="27"/>
        <end position="471"/>
    </location>
</feature>
<dbReference type="FunCoup" id="D6Z0R9">
    <property type="interactions" value="340"/>
</dbReference>
<gene>
    <name evidence="3" type="ordered locus">DaAHT2_0592</name>
</gene>
<dbReference type="KEGG" id="dak:DaAHT2_0592"/>
<proteinExistence type="predicted"/>
<evidence type="ECO:0000313" key="3">
    <source>
        <dbReference type="EMBL" id="ADH85298.1"/>
    </source>
</evidence>
<accession>D6Z0R9</accession>
<organism evidence="3 4">
    <name type="scientific">Desulfurivibrio alkaliphilus (strain DSM 19089 / UNIQEM U267 / AHT2)</name>
    <dbReference type="NCBI Taxonomy" id="589865"/>
    <lineage>
        <taxon>Bacteria</taxon>
        <taxon>Pseudomonadati</taxon>
        <taxon>Thermodesulfobacteriota</taxon>
        <taxon>Desulfobulbia</taxon>
        <taxon>Desulfobulbales</taxon>
        <taxon>Desulfobulbaceae</taxon>
        <taxon>Desulfurivibrio</taxon>
    </lineage>
</organism>
<dbReference type="OrthoDB" id="5342129at2"/>
<keyword evidence="3" id="KW-0378">Hydrolase</keyword>
<dbReference type="SUPFAM" id="SSF53474">
    <property type="entry name" value="alpha/beta-Hydrolases"/>
    <property type="match status" value="1"/>
</dbReference>
<sequence length="471" mass="50876">MQRWLAMIFRVLAVMGLVALTTPALADMKPEAEGPEAMTIKEHRLEEPIFGGQAYLLEAGRGNSPTLLLVHGLGEQASGIWHDLLPELAVEYHVLAVDLPGFGRSDKLNALYSPQNYAAYLNWLAESFSSGPMLVVGHSMGGTVALRFAADWPQQVKRLVLANVAGVLHRKVITQELLEPDLQQRLPGLPAAPLSRLDNWLSGIIAGLPDLPLDINQVLNNDTLRARLLGGDPAKIAALAVAEENFNRDLRGLATPAFIIWGAEDHVTPLRTGLLLETLLPKAQLQVIPEAGHVPMREQPELFRSALQQALTAPTPAAKAKPWPGVAENTASQAERVGSCQDQHGLIFSGRYDRLIISGCRNVRLRRVEAASLTIRDSQVTIEQSRLTSTGIAMQVTNSAVKATGLRVEGETALVASGSRLDLAGVELVGHDTAALAEAPSLLLFSVSRSESSHGRYFLHGEHRLLPDAPL</sequence>
<dbReference type="InParanoid" id="D6Z0R9"/>
<dbReference type="PANTHER" id="PTHR46438:SF11">
    <property type="entry name" value="LIPASE-RELATED"/>
    <property type="match status" value="1"/>
</dbReference>
<dbReference type="InterPro" id="IPR000073">
    <property type="entry name" value="AB_hydrolase_1"/>
</dbReference>
<evidence type="ECO:0000259" key="2">
    <source>
        <dbReference type="Pfam" id="PF00561"/>
    </source>
</evidence>
<feature type="signal peptide" evidence="1">
    <location>
        <begin position="1"/>
        <end position="26"/>
    </location>
</feature>
<dbReference type="PANTHER" id="PTHR46438">
    <property type="entry name" value="ALPHA/BETA-HYDROLASES SUPERFAMILY PROTEIN"/>
    <property type="match status" value="1"/>
</dbReference>
<evidence type="ECO:0000313" key="4">
    <source>
        <dbReference type="Proteomes" id="UP000001508"/>
    </source>
</evidence>
<dbReference type="RefSeq" id="WP_013162829.1">
    <property type="nucleotide sequence ID" value="NC_014216.1"/>
</dbReference>
<dbReference type="Pfam" id="PF00561">
    <property type="entry name" value="Abhydrolase_1"/>
    <property type="match status" value="1"/>
</dbReference>
<protein>
    <submittedName>
        <fullName evidence="3">Alpha/beta hydrolase fold protein</fullName>
    </submittedName>
</protein>
<dbReference type="Gene3D" id="3.40.50.1820">
    <property type="entry name" value="alpha/beta hydrolase"/>
    <property type="match status" value="1"/>
</dbReference>
<dbReference type="EMBL" id="CP001940">
    <property type="protein sequence ID" value="ADH85298.1"/>
    <property type="molecule type" value="Genomic_DNA"/>
</dbReference>
<dbReference type="eggNOG" id="COG2267">
    <property type="taxonomic scope" value="Bacteria"/>
</dbReference>
<dbReference type="PRINTS" id="PR00412">
    <property type="entry name" value="EPOXHYDRLASE"/>
</dbReference>
<dbReference type="AlphaFoldDB" id="D6Z0R9"/>
<dbReference type="InterPro" id="IPR029058">
    <property type="entry name" value="AB_hydrolase_fold"/>
</dbReference>
<dbReference type="HOGENOM" id="CLU_540675_0_0_7"/>
<feature type="domain" description="AB hydrolase-1" evidence="2">
    <location>
        <begin position="65"/>
        <end position="295"/>
    </location>
</feature>
<reference evidence="4" key="1">
    <citation type="submission" date="2010-02" db="EMBL/GenBank/DDBJ databases">
        <title>Complete sequence of Desulfurivibrio alkaliphilus AHT2.</title>
        <authorList>
            <consortium name="US DOE Joint Genome Institute"/>
            <person name="Pitluck S."/>
            <person name="Chertkov O."/>
            <person name="Detter J.C."/>
            <person name="Han C."/>
            <person name="Tapia R."/>
            <person name="Larimer F."/>
            <person name="Land M."/>
            <person name="Hauser L."/>
            <person name="Kyrpides N."/>
            <person name="Mikhailova N."/>
            <person name="Sorokin D.Y."/>
            <person name="Muyzer G."/>
            <person name="Woyke T."/>
        </authorList>
    </citation>
    <scope>NUCLEOTIDE SEQUENCE [LARGE SCALE GENOMIC DNA]</scope>
    <source>
        <strain evidence="4">DSM 19089 / UNIQEM U267 / AHT2</strain>
    </source>
</reference>
<keyword evidence="1" id="KW-0732">Signal</keyword>
<evidence type="ECO:0000256" key="1">
    <source>
        <dbReference type="SAM" id="SignalP"/>
    </source>
</evidence>
<dbReference type="Proteomes" id="UP000001508">
    <property type="component" value="Chromosome"/>
</dbReference>
<dbReference type="PRINTS" id="PR00111">
    <property type="entry name" value="ABHYDROLASE"/>
</dbReference>
<dbReference type="STRING" id="589865.DaAHT2_0592"/>
<dbReference type="InterPro" id="IPR000639">
    <property type="entry name" value="Epox_hydrolase-like"/>
</dbReference>
<name>D6Z0R9_DESAT</name>